<accession>A0A0R1XH75</accession>
<keyword evidence="1" id="KW-0378">Hydrolase</keyword>
<dbReference type="EMBL" id="AZFW01000013">
    <property type="protein sequence ID" value="KRM29486.1"/>
    <property type="molecule type" value="Genomic_DNA"/>
</dbReference>
<sequence>MLIIDGGFARAYQPTTGIGGYTLLYNSYGLQLVTLQPFTTRAKAIAELSDIVTTKRIVEQAIARKTVAETDVGTKLKAQVAQLLELLKGE</sequence>
<name>A0A0R1XH75_9LACO</name>
<dbReference type="Proteomes" id="UP000050949">
    <property type="component" value="Unassembled WGS sequence"/>
</dbReference>
<keyword evidence="2" id="KW-0464">Manganese</keyword>
<dbReference type="PATRIC" id="fig|1122147.4.peg.524"/>
<gene>
    <name evidence="3" type="ORF">FC91_GL000503</name>
</gene>
<evidence type="ECO:0000313" key="3">
    <source>
        <dbReference type="EMBL" id="KRM29486.1"/>
    </source>
</evidence>
<dbReference type="GO" id="GO:0006094">
    <property type="term" value="P:gluconeogenesis"/>
    <property type="evidence" value="ECO:0007669"/>
    <property type="project" value="InterPro"/>
</dbReference>
<reference evidence="3 4" key="1">
    <citation type="journal article" date="2015" name="Genome Announc.">
        <title>Expanding the biotechnology potential of lactobacilli through comparative genomics of 213 strains and associated genera.</title>
        <authorList>
            <person name="Sun Z."/>
            <person name="Harris H.M."/>
            <person name="McCann A."/>
            <person name="Guo C."/>
            <person name="Argimon S."/>
            <person name="Zhang W."/>
            <person name="Yang X."/>
            <person name="Jeffery I.B."/>
            <person name="Cooney J.C."/>
            <person name="Kagawa T.F."/>
            <person name="Liu W."/>
            <person name="Song Y."/>
            <person name="Salvetti E."/>
            <person name="Wrobel A."/>
            <person name="Rasinkangas P."/>
            <person name="Parkhill J."/>
            <person name="Rea M.C."/>
            <person name="O'Sullivan O."/>
            <person name="Ritari J."/>
            <person name="Douillard F.P."/>
            <person name="Paul Ross R."/>
            <person name="Yang R."/>
            <person name="Briner A.E."/>
            <person name="Felis G.E."/>
            <person name="de Vos W.M."/>
            <person name="Barrangou R."/>
            <person name="Klaenhammer T.R."/>
            <person name="Caufield P.W."/>
            <person name="Cui Y."/>
            <person name="Zhang H."/>
            <person name="O'Toole P.W."/>
        </authorList>
    </citation>
    <scope>NUCLEOTIDE SEQUENCE [LARGE SCALE GENOMIC DNA]</scope>
    <source>
        <strain evidence="3 4">DSM 16991</strain>
    </source>
</reference>
<dbReference type="GO" id="GO:0042132">
    <property type="term" value="F:fructose 1,6-bisphosphate 1-phosphatase activity"/>
    <property type="evidence" value="ECO:0007669"/>
    <property type="project" value="InterPro"/>
</dbReference>
<evidence type="ECO:0008006" key="5">
    <source>
        <dbReference type="Google" id="ProtNLM"/>
    </source>
</evidence>
<evidence type="ECO:0000313" key="4">
    <source>
        <dbReference type="Proteomes" id="UP000050949"/>
    </source>
</evidence>
<dbReference type="AlphaFoldDB" id="A0A0R1XH75"/>
<dbReference type="OrthoDB" id="9779903at2"/>
<dbReference type="InterPro" id="IPR009164">
    <property type="entry name" value="FBPtase_class3"/>
</dbReference>
<dbReference type="Pfam" id="PF06874">
    <property type="entry name" value="FBPase_2"/>
    <property type="match status" value="1"/>
</dbReference>
<evidence type="ECO:0000256" key="1">
    <source>
        <dbReference type="ARBA" id="ARBA00022801"/>
    </source>
</evidence>
<evidence type="ECO:0000256" key="2">
    <source>
        <dbReference type="ARBA" id="ARBA00023211"/>
    </source>
</evidence>
<comment type="caution">
    <text evidence="3">The sequence shown here is derived from an EMBL/GenBank/DDBJ whole genome shotgun (WGS) entry which is preliminary data.</text>
</comment>
<dbReference type="eggNOG" id="COG3855">
    <property type="taxonomic scope" value="Bacteria"/>
</dbReference>
<protein>
    <recommendedName>
        <fullName evidence="5">Fructose-bisphosphatase</fullName>
    </recommendedName>
</protein>
<organism evidence="3 4">
    <name type="scientific">Schleiferilactobacillus harbinensis DSM 16991</name>
    <dbReference type="NCBI Taxonomy" id="1122147"/>
    <lineage>
        <taxon>Bacteria</taxon>
        <taxon>Bacillati</taxon>
        <taxon>Bacillota</taxon>
        <taxon>Bacilli</taxon>
        <taxon>Lactobacillales</taxon>
        <taxon>Lactobacillaceae</taxon>
        <taxon>Schleiferilactobacillus</taxon>
    </lineage>
</organism>
<proteinExistence type="predicted"/>